<evidence type="ECO:0000313" key="1">
    <source>
        <dbReference type="EMBL" id="AUZ46566.1"/>
    </source>
</evidence>
<dbReference type="Proteomes" id="UP000239888">
    <property type="component" value="Chromosome"/>
</dbReference>
<dbReference type="GO" id="GO:0016740">
    <property type="term" value="F:transferase activity"/>
    <property type="evidence" value="ECO:0007669"/>
    <property type="project" value="UniProtKB-KW"/>
</dbReference>
<accession>A0A2L0RXA5</accession>
<reference evidence="1 2" key="1">
    <citation type="journal article" date="2018" name="Front. Microbiol.">
        <title>Pseudomonas orientalis F9: A Potent Antagonist against Phytopathogens with Phytotoxic Effect in the Apple Flower.</title>
        <authorList>
            <person name="Zengerer V."/>
            <person name="Schmid M."/>
            <person name="Bieri M."/>
            <person name="Muller D.C."/>
            <person name="Remus-Emsermann M.N.P."/>
            <person name="Ahrens C.H."/>
            <person name="Pelludat C."/>
        </authorList>
    </citation>
    <scope>NUCLEOTIDE SEQUENCE [LARGE SCALE GENOMIC DNA]</scope>
    <source>
        <strain evidence="1 2">F9</strain>
    </source>
</reference>
<proteinExistence type="predicted"/>
<dbReference type="InterPro" id="IPR016181">
    <property type="entry name" value="Acyl_CoA_acyltransferase"/>
</dbReference>
<evidence type="ECO:0000313" key="2">
    <source>
        <dbReference type="Proteomes" id="UP000239888"/>
    </source>
</evidence>
<protein>
    <submittedName>
        <fullName evidence="1">N-acetyltransferase</fullName>
    </submittedName>
</protein>
<gene>
    <name evidence="1" type="ORF">BOP93_13520</name>
</gene>
<dbReference type="KEGG" id="poi:BOP93_13520"/>
<dbReference type="RefSeq" id="WP_104503093.1">
    <property type="nucleotide sequence ID" value="NZ_CP018049.1"/>
</dbReference>
<keyword evidence="1" id="KW-0808">Transferase</keyword>
<dbReference type="Gene3D" id="3.40.630.30">
    <property type="match status" value="1"/>
</dbReference>
<dbReference type="EMBL" id="CP018049">
    <property type="protein sequence ID" value="AUZ46566.1"/>
    <property type="molecule type" value="Genomic_DNA"/>
</dbReference>
<sequence>MNLQHTKFSDIDFQDVFFDSLKADYKELPAWFAKKSAEGSSAYVFFNDNHKLDGFLYLKLEKGSVDDVTPALPNGTHLKIGTLKINAHGTKLGERFLKKIFDHLILHKADDAYVTIFEKHKGLISLFEKYGFVRHGSKGTANGVEFVYKKSIPSTTGNPTLDYPTVNMAGNKIHLLAVKPEFHSILFPDSILRNEDPALIVRDVSHTNSIHKVYLCNMPGIAAMKRGDVLVIYRTGDGAGAARFRAVASSVCVVEETKHMNDFKDIEEYLNYCRPHSVFSENELIDFYKKNNNQFIVRFTYNIAFPKRPNRGRLIDEAGIDEALRWSCIDLSRNQFDKIIEMGSPDERLIVN</sequence>
<dbReference type="AlphaFoldDB" id="A0A2L0RXA5"/>
<organism evidence="1 2">
    <name type="scientific">Pseudomonas orientalis</name>
    <dbReference type="NCBI Taxonomy" id="76758"/>
    <lineage>
        <taxon>Bacteria</taxon>
        <taxon>Pseudomonadati</taxon>
        <taxon>Pseudomonadota</taxon>
        <taxon>Gammaproteobacteria</taxon>
        <taxon>Pseudomonadales</taxon>
        <taxon>Pseudomonadaceae</taxon>
        <taxon>Pseudomonas</taxon>
    </lineage>
</organism>
<dbReference type="SUPFAM" id="SSF55729">
    <property type="entry name" value="Acyl-CoA N-acyltransferases (Nat)"/>
    <property type="match status" value="1"/>
</dbReference>
<name>A0A2L0RXA5_9PSED</name>